<reference evidence="1" key="1">
    <citation type="submission" date="2021-06" db="EMBL/GenBank/DDBJ databases">
        <authorList>
            <person name="Kallberg Y."/>
            <person name="Tangrot J."/>
            <person name="Rosling A."/>
        </authorList>
    </citation>
    <scope>NUCLEOTIDE SEQUENCE</scope>
    <source>
        <strain evidence="1">CL551</strain>
    </source>
</reference>
<accession>A0A9N9IU04</accession>
<comment type="caution">
    <text evidence="1">The sequence shown here is derived from an EMBL/GenBank/DDBJ whole genome shotgun (WGS) entry which is preliminary data.</text>
</comment>
<dbReference type="EMBL" id="CAJVPV010033337">
    <property type="protein sequence ID" value="CAG8746736.1"/>
    <property type="molecule type" value="Genomic_DNA"/>
</dbReference>
<proteinExistence type="predicted"/>
<evidence type="ECO:0000313" key="2">
    <source>
        <dbReference type="Proteomes" id="UP000789342"/>
    </source>
</evidence>
<name>A0A9N9IU04_9GLOM</name>
<evidence type="ECO:0000313" key="1">
    <source>
        <dbReference type="EMBL" id="CAG8746736.1"/>
    </source>
</evidence>
<dbReference type="AlphaFoldDB" id="A0A9N9IU04"/>
<keyword evidence="2" id="KW-1185">Reference proteome</keyword>
<organism evidence="1 2">
    <name type="scientific">Acaulospora morrowiae</name>
    <dbReference type="NCBI Taxonomy" id="94023"/>
    <lineage>
        <taxon>Eukaryota</taxon>
        <taxon>Fungi</taxon>
        <taxon>Fungi incertae sedis</taxon>
        <taxon>Mucoromycota</taxon>
        <taxon>Glomeromycotina</taxon>
        <taxon>Glomeromycetes</taxon>
        <taxon>Diversisporales</taxon>
        <taxon>Acaulosporaceae</taxon>
        <taxon>Acaulospora</taxon>
    </lineage>
</organism>
<protein>
    <submittedName>
        <fullName evidence="1">3340_t:CDS:1</fullName>
    </submittedName>
</protein>
<dbReference type="Proteomes" id="UP000789342">
    <property type="component" value="Unassembled WGS sequence"/>
</dbReference>
<sequence>MAQFHSIAKIFKDHIDTMPNIPFLDVESIIEQMPNTRRTLGSLGAFYYIIRFIINQSGLNIYSPTIFDEAISYTTEIIWATLNENERKRYRSLSKQVNNANGNGQQLSNSDQAQFAQDLFNGIQW</sequence>
<gene>
    <name evidence="1" type="ORF">AMORRO_LOCUS15090</name>
</gene>